<evidence type="ECO:0000313" key="2">
    <source>
        <dbReference type="Proteomes" id="UP000765509"/>
    </source>
</evidence>
<accession>A0A9Q3JD60</accession>
<protein>
    <submittedName>
        <fullName evidence="1">Uncharacterized protein</fullName>
    </submittedName>
</protein>
<dbReference type="OrthoDB" id="1915076at2759"/>
<dbReference type="AlphaFoldDB" id="A0A9Q3JD60"/>
<dbReference type="EMBL" id="AVOT02068197">
    <property type="protein sequence ID" value="MBW0559495.1"/>
    <property type="molecule type" value="Genomic_DNA"/>
</dbReference>
<organism evidence="1 2">
    <name type="scientific">Austropuccinia psidii MF-1</name>
    <dbReference type="NCBI Taxonomy" id="1389203"/>
    <lineage>
        <taxon>Eukaryota</taxon>
        <taxon>Fungi</taxon>
        <taxon>Dikarya</taxon>
        <taxon>Basidiomycota</taxon>
        <taxon>Pucciniomycotina</taxon>
        <taxon>Pucciniomycetes</taxon>
        <taxon>Pucciniales</taxon>
        <taxon>Sphaerophragmiaceae</taxon>
        <taxon>Austropuccinia</taxon>
    </lineage>
</organism>
<name>A0A9Q3JD60_9BASI</name>
<dbReference type="Proteomes" id="UP000765509">
    <property type="component" value="Unassembled WGS sequence"/>
</dbReference>
<gene>
    <name evidence="1" type="ORF">O181_099210</name>
</gene>
<comment type="caution">
    <text evidence="1">The sequence shown here is derived from an EMBL/GenBank/DDBJ whole genome shotgun (WGS) entry which is preliminary data.</text>
</comment>
<reference evidence="1" key="1">
    <citation type="submission" date="2021-03" db="EMBL/GenBank/DDBJ databases">
        <title>Draft genome sequence of rust myrtle Austropuccinia psidii MF-1, a brazilian biotype.</title>
        <authorList>
            <person name="Quecine M.C."/>
            <person name="Pachon D.M.R."/>
            <person name="Bonatelli M.L."/>
            <person name="Correr F.H."/>
            <person name="Franceschini L.M."/>
            <person name="Leite T.F."/>
            <person name="Margarido G.R.A."/>
            <person name="Almeida C.A."/>
            <person name="Ferrarezi J.A."/>
            <person name="Labate C.A."/>
        </authorList>
    </citation>
    <scope>NUCLEOTIDE SEQUENCE</scope>
    <source>
        <strain evidence="1">MF-1</strain>
    </source>
</reference>
<evidence type="ECO:0000313" key="1">
    <source>
        <dbReference type="EMBL" id="MBW0559495.1"/>
    </source>
</evidence>
<sequence>MLQPPTEGEFQTFELLWKHVHNVSRAQGYSVSTLKSNMDHNQIKIGCDRSVTPNTNKTSFKKVTSRNLDCPFRLYAREYDQWAYVRGDFAEETQQNQDLYEAMKTLIPSISSYLDRIEWYEDFGQALKSKWMSMPDMGDPIV</sequence>
<keyword evidence="2" id="KW-1185">Reference proteome</keyword>
<proteinExistence type="predicted"/>